<gene>
    <name evidence="1" type="ORF">PDIGIT_LOCUS6392</name>
</gene>
<dbReference type="InterPro" id="IPR036291">
    <property type="entry name" value="NAD(P)-bd_dom_sf"/>
</dbReference>
<name>A0A9W4UCU7_9PLEO</name>
<organism evidence="1 2">
    <name type="scientific">Periconia digitata</name>
    <dbReference type="NCBI Taxonomy" id="1303443"/>
    <lineage>
        <taxon>Eukaryota</taxon>
        <taxon>Fungi</taxon>
        <taxon>Dikarya</taxon>
        <taxon>Ascomycota</taxon>
        <taxon>Pezizomycotina</taxon>
        <taxon>Dothideomycetes</taxon>
        <taxon>Pleosporomycetidae</taxon>
        <taxon>Pleosporales</taxon>
        <taxon>Massarineae</taxon>
        <taxon>Periconiaceae</taxon>
        <taxon>Periconia</taxon>
    </lineage>
</organism>
<evidence type="ECO:0000313" key="1">
    <source>
        <dbReference type="EMBL" id="CAI6333354.1"/>
    </source>
</evidence>
<dbReference type="InterPro" id="IPR002347">
    <property type="entry name" value="SDR_fam"/>
</dbReference>
<dbReference type="Gene3D" id="3.40.50.720">
    <property type="entry name" value="NAD(P)-binding Rossmann-like Domain"/>
    <property type="match status" value="1"/>
</dbReference>
<dbReference type="PANTHER" id="PTHR43431:SF7">
    <property type="entry name" value="OXIDOREDUCTASE, SHORT CHAIN DEHYDROGENASE_REDUCTASE FAMILY (AFU_ORTHOLOGUE AFUA_5G14000)"/>
    <property type="match status" value="1"/>
</dbReference>
<dbReference type="SUPFAM" id="SSF51735">
    <property type="entry name" value="NAD(P)-binding Rossmann-fold domains"/>
    <property type="match status" value="1"/>
</dbReference>
<keyword evidence="2" id="KW-1185">Reference proteome</keyword>
<reference evidence="1" key="1">
    <citation type="submission" date="2023-01" db="EMBL/GenBank/DDBJ databases">
        <authorList>
            <person name="Van Ghelder C."/>
            <person name="Rancurel C."/>
        </authorList>
    </citation>
    <scope>NUCLEOTIDE SEQUENCE</scope>
    <source>
        <strain evidence="1">CNCM I-4278</strain>
    </source>
</reference>
<dbReference type="OrthoDB" id="5336600at2759"/>
<dbReference type="EMBL" id="CAOQHR010000004">
    <property type="protein sequence ID" value="CAI6333354.1"/>
    <property type="molecule type" value="Genomic_DNA"/>
</dbReference>
<evidence type="ECO:0008006" key="3">
    <source>
        <dbReference type="Google" id="ProtNLM"/>
    </source>
</evidence>
<sequence length="251" mass="27311">MSPTRTIIVFGSGPGIGIHLASHFATHGPFTHVILLARNTSRVQSSDAVFLKQELAAHSNKDVKIDVVAIDLADLDVLPGVLIKLDGLVKRGQQDEEVVEVVVFNAARIRMTEGALDLDVKEMEEDLRTTTLSLYLIAQHYLPRLSSLHSTDPALKPALLITNSHLPHSPIPQLLSLSLSKAAQRNMAQSFNIAFREQGVHVGLITVHGVVGEKKEDGQIRPSEIARKTWEFYEEGVEGGLEVVISGGAPK</sequence>
<proteinExistence type="predicted"/>
<dbReference type="AlphaFoldDB" id="A0A9W4UCU7"/>
<dbReference type="Pfam" id="PF00106">
    <property type="entry name" value="adh_short"/>
    <property type="match status" value="1"/>
</dbReference>
<evidence type="ECO:0000313" key="2">
    <source>
        <dbReference type="Proteomes" id="UP001152607"/>
    </source>
</evidence>
<dbReference type="Proteomes" id="UP001152607">
    <property type="component" value="Unassembled WGS sequence"/>
</dbReference>
<dbReference type="PANTHER" id="PTHR43431">
    <property type="entry name" value="OXIDOREDUCTASE, SHORT CHAIN DEHYDROGENASE/REDUCTASE FAMILY (AFU_ORTHOLOGUE AFUA_5G14000)"/>
    <property type="match status" value="1"/>
</dbReference>
<accession>A0A9W4UCU7</accession>
<protein>
    <recommendedName>
        <fullName evidence="3">NAD(P)-binding protein</fullName>
    </recommendedName>
</protein>
<comment type="caution">
    <text evidence="1">The sequence shown here is derived from an EMBL/GenBank/DDBJ whole genome shotgun (WGS) entry which is preliminary data.</text>
</comment>